<dbReference type="RefSeq" id="WP_023393750.1">
    <property type="nucleotide sequence ID" value="NZ_ASGZ01000018.1"/>
</dbReference>
<protein>
    <submittedName>
        <fullName evidence="2">Uncharacterized protein</fullName>
    </submittedName>
</protein>
<proteinExistence type="predicted"/>
<dbReference type="AlphaFoldDB" id="V4GVA6"/>
<keyword evidence="1" id="KW-0812">Transmembrane</keyword>
<gene>
    <name evidence="2" type="ORF">K933_05813</name>
</gene>
<dbReference type="Pfam" id="PF24020">
    <property type="entry name" value="DUF7333"/>
    <property type="match status" value="1"/>
</dbReference>
<reference evidence="2 3" key="1">
    <citation type="journal article" date="2013" name="Genome Announc.">
        <title>Draft Genome Sequence of 'Candidatus Halobonum tyrrellensis' Strain G22, Isolated from the Hypersaline Waters of Lake Tyrrell, Australia.</title>
        <authorList>
            <person name="Ugalde J.A."/>
            <person name="Narasingarao P."/>
            <person name="Kuo S."/>
            <person name="Podell S."/>
            <person name="Allen E.E."/>
        </authorList>
    </citation>
    <scope>NUCLEOTIDE SEQUENCE [LARGE SCALE GENOMIC DNA]</scope>
    <source>
        <strain evidence="2 3">G22</strain>
    </source>
</reference>
<dbReference type="STRING" id="1324957.K933_05813"/>
<dbReference type="PATRIC" id="fig|1324957.4.peg.1181"/>
<dbReference type="Proteomes" id="UP000017840">
    <property type="component" value="Unassembled WGS sequence"/>
</dbReference>
<comment type="caution">
    <text evidence="2">The sequence shown here is derived from an EMBL/GenBank/DDBJ whole genome shotgun (WGS) entry which is preliminary data.</text>
</comment>
<keyword evidence="1" id="KW-0472">Membrane</keyword>
<evidence type="ECO:0000313" key="3">
    <source>
        <dbReference type="Proteomes" id="UP000017840"/>
    </source>
</evidence>
<sequence length="61" mass="6746">MEFDFTRSVAPLVAIVAVATVALTAVMQPSTVFMMVLPSMIVFSVVAFYFGMRHGEFRTAR</sequence>
<organism evidence="2 3">
    <name type="scientific">Candidatus Halobonum tyrrellensis G22</name>
    <dbReference type="NCBI Taxonomy" id="1324957"/>
    <lineage>
        <taxon>Archaea</taxon>
        <taxon>Methanobacteriati</taxon>
        <taxon>Methanobacteriota</taxon>
        <taxon>Stenosarchaea group</taxon>
        <taxon>Halobacteria</taxon>
        <taxon>Halobacteriales</taxon>
        <taxon>Haloferacaceae</taxon>
        <taxon>Candidatus Halobonum</taxon>
    </lineage>
</organism>
<name>V4GVA6_9EURY</name>
<evidence type="ECO:0000256" key="1">
    <source>
        <dbReference type="SAM" id="Phobius"/>
    </source>
</evidence>
<feature type="transmembrane region" description="Helical" evidence="1">
    <location>
        <begin position="32"/>
        <end position="52"/>
    </location>
</feature>
<accession>V4GVA6</accession>
<keyword evidence="1" id="KW-1133">Transmembrane helix</keyword>
<dbReference type="eggNOG" id="arCOG04509">
    <property type="taxonomic scope" value="Archaea"/>
</dbReference>
<dbReference type="EMBL" id="ASGZ01000018">
    <property type="protein sequence ID" value="ESP89096.1"/>
    <property type="molecule type" value="Genomic_DNA"/>
</dbReference>
<dbReference type="InterPro" id="IPR055757">
    <property type="entry name" value="DUF7333"/>
</dbReference>
<dbReference type="OrthoDB" id="214577at2157"/>
<keyword evidence="3" id="KW-1185">Reference proteome</keyword>
<evidence type="ECO:0000313" key="2">
    <source>
        <dbReference type="EMBL" id="ESP89096.1"/>
    </source>
</evidence>
<feature type="transmembrane region" description="Helical" evidence="1">
    <location>
        <begin position="9"/>
        <end position="26"/>
    </location>
</feature>